<dbReference type="InterPro" id="IPR036155">
    <property type="entry name" value="Crypto/Photolyase_N_sf"/>
</dbReference>
<dbReference type="InterPro" id="IPR018394">
    <property type="entry name" value="DNA_photolyase_1_CS_C"/>
</dbReference>
<dbReference type="PANTHER" id="PTHR11455:SF18">
    <property type="entry name" value="SI:CH1073-390K14.1"/>
    <property type="match status" value="1"/>
</dbReference>
<comment type="cofactor">
    <cofactor evidence="1">
        <name>FAD</name>
        <dbReference type="ChEBI" id="CHEBI:57692"/>
    </cofactor>
</comment>
<keyword evidence="4" id="KW-0274">FAD</keyword>
<dbReference type="InterPro" id="IPR006050">
    <property type="entry name" value="DNA_photolyase_N"/>
</dbReference>
<dbReference type="InterPro" id="IPR014729">
    <property type="entry name" value="Rossmann-like_a/b/a_fold"/>
</dbReference>
<dbReference type="Pfam" id="PF00875">
    <property type="entry name" value="DNA_photolyase"/>
    <property type="match status" value="1"/>
</dbReference>
<evidence type="ECO:0000313" key="7">
    <source>
        <dbReference type="EMBL" id="QGN17585.1"/>
    </source>
</evidence>
<dbReference type="InterPro" id="IPR005101">
    <property type="entry name" value="Cryptochr/Photolyase_FAD-bd"/>
</dbReference>
<dbReference type="PROSITE" id="PS51645">
    <property type="entry name" value="PHR_CRY_ALPHA_BETA"/>
    <property type="match status" value="1"/>
</dbReference>
<dbReference type="SUPFAM" id="SSF52425">
    <property type="entry name" value="Cryptochrome/photolyase, N-terminal domain"/>
    <property type="match status" value="1"/>
</dbReference>
<gene>
    <name evidence="7" type="primary">PHR1</name>
    <name evidence="7" type="ORF">FIM1_4792</name>
</gene>
<accession>A0ABX6EZ10</accession>
<keyword evidence="5" id="KW-0157">Chromophore</keyword>
<reference evidence="7 8" key="1">
    <citation type="submission" date="2016-03" db="EMBL/GenBank/DDBJ databases">
        <title>How can Kluyveromyces marxianus grow so fast - potential evolutionary course in Saccharomyces Complex revealed by comparative genomics.</title>
        <authorList>
            <person name="Mo W."/>
            <person name="Lu W."/>
            <person name="Yang X."/>
            <person name="Qi J."/>
            <person name="Lv H."/>
        </authorList>
    </citation>
    <scope>NUCLEOTIDE SEQUENCE [LARGE SCALE GENOMIC DNA]</scope>
    <source>
        <strain evidence="7 8">FIM1</strain>
    </source>
</reference>
<sequence>MKQTMKRQSIRKTNRSQELAECLKPNPVYYPNPITFQKANQFNNGSRKRPLELLEDFISLDNDDDDDNQGSHGNGKESGTSTGCDSYVHWFRSDLRVNDNRGLAYAYRKARAEDRPIHGLYVINEHDWVAHMESGWKLTFIVKALKELGSSLSKYGIELHVRQFEPDTPLLSNSKAFSEWFVHTVEEITGTGNSTLVTANLQYEVDELYRDGRIARLGNTRDNFKLRLFHDQCIVRPGALTTGKGSQYTVFTPWYKKWVSYIEQDIDGTLKTPHGSLNHPTDTKDFQQLPLDYHLPERFTSYIPEQHLHTPPATEAAALEAMKKFIEGRGTKYNENKDLLATDGTSLLSGYITIGILSTRTIVLSAYLANNRYIMNKNKDVKNNNSLETFIKEIAWRDFYKHVLCHWPFLSMDLPFKFETLNIKWQQDTTHFEQWCYGETGVPIVDAIMLQLLHTGYINNRARMITASFLAKNLLVDWRYGERWFRKHLIDYDVASNIGGWGFCSSTGVDCQPYFRVFNMTLQSQKFDPDGKFIRRWLHLPHTTDVHQPSNTAIVDLKESRERALEKYREVM</sequence>
<dbReference type="SUPFAM" id="SSF48173">
    <property type="entry name" value="Cryptochrome/photolyase FAD-binding domain"/>
    <property type="match status" value="1"/>
</dbReference>
<keyword evidence="8" id="KW-1185">Reference proteome</keyword>
<dbReference type="Proteomes" id="UP000422736">
    <property type="component" value="Chromosome 8"/>
</dbReference>
<dbReference type="PANTHER" id="PTHR11455">
    <property type="entry name" value="CRYPTOCHROME"/>
    <property type="match status" value="1"/>
</dbReference>
<dbReference type="Gene3D" id="3.40.50.620">
    <property type="entry name" value="HUPs"/>
    <property type="match status" value="1"/>
</dbReference>
<dbReference type="Gene3D" id="1.25.40.80">
    <property type="match status" value="1"/>
</dbReference>
<name>A0ABX6EZ10_KLUMA</name>
<dbReference type="Pfam" id="PF03441">
    <property type="entry name" value="FAD_binding_7"/>
    <property type="match status" value="1"/>
</dbReference>
<organism evidence="7 8">
    <name type="scientific">Kluyveromyces marxianus</name>
    <name type="common">Yeast</name>
    <name type="synonym">Candida kefyr</name>
    <dbReference type="NCBI Taxonomy" id="4911"/>
    <lineage>
        <taxon>Eukaryota</taxon>
        <taxon>Fungi</taxon>
        <taxon>Dikarya</taxon>
        <taxon>Ascomycota</taxon>
        <taxon>Saccharomycotina</taxon>
        <taxon>Saccharomycetes</taxon>
        <taxon>Saccharomycetales</taxon>
        <taxon>Saccharomycetaceae</taxon>
        <taxon>Kluyveromyces</taxon>
    </lineage>
</organism>
<evidence type="ECO:0000256" key="2">
    <source>
        <dbReference type="ARBA" id="ARBA00005862"/>
    </source>
</evidence>
<evidence type="ECO:0000256" key="1">
    <source>
        <dbReference type="ARBA" id="ARBA00001974"/>
    </source>
</evidence>
<reference evidence="7 8" key="2">
    <citation type="submission" date="2019-11" db="EMBL/GenBank/DDBJ databases">
        <authorList>
            <person name="Lu H."/>
        </authorList>
    </citation>
    <scope>NUCLEOTIDE SEQUENCE [LARGE SCALE GENOMIC DNA]</scope>
    <source>
        <strain evidence="7 8">FIM1</strain>
    </source>
</reference>
<evidence type="ECO:0000256" key="4">
    <source>
        <dbReference type="ARBA" id="ARBA00022827"/>
    </source>
</evidence>
<evidence type="ECO:0000256" key="5">
    <source>
        <dbReference type="ARBA" id="ARBA00022991"/>
    </source>
</evidence>
<dbReference type="InterPro" id="IPR036134">
    <property type="entry name" value="Crypto/Photolyase_FAD-like_sf"/>
</dbReference>
<comment type="similarity">
    <text evidence="2">Belongs to the DNA photolyase class-1 family.</text>
</comment>
<dbReference type="EMBL" id="CP015060">
    <property type="protein sequence ID" value="QGN17585.1"/>
    <property type="molecule type" value="Genomic_DNA"/>
</dbReference>
<feature type="domain" description="Photolyase/cryptochrome alpha/beta" evidence="6">
    <location>
        <begin position="85"/>
        <end position="234"/>
    </location>
</feature>
<dbReference type="PROSITE" id="PS00691">
    <property type="entry name" value="DNA_PHOTOLYASES_1_2"/>
    <property type="match status" value="1"/>
</dbReference>
<keyword evidence="3" id="KW-0285">Flavoprotein</keyword>
<evidence type="ECO:0000313" key="8">
    <source>
        <dbReference type="Proteomes" id="UP000422736"/>
    </source>
</evidence>
<proteinExistence type="inferred from homology"/>
<evidence type="ECO:0000256" key="3">
    <source>
        <dbReference type="ARBA" id="ARBA00022630"/>
    </source>
</evidence>
<protein>
    <submittedName>
        <fullName evidence="7">Deoxyribodipyrimidine photo-lyase</fullName>
    </submittedName>
</protein>
<evidence type="ECO:0000259" key="6">
    <source>
        <dbReference type="PROSITE" id="PS51645"/>
    </source>
</evidence>
<dbReference type="PRINTS" id="PR00147">
    <property type="entry name" value="DNAPHOTLYASE"/>
</dbReference>
<dbReference type="Gene3D" id="1.10.579.10">
    <property type="entry name" value="DNA Cyclobutane Dipyrimidine Photolyase, subunit A, domain 3"/>
    <property type="match status" value="1"/>
</dbReference>
<dbReference type="InterPro" id="IPR002081">
    <property type="entry name" value="Cryptochrome/DNA_photolyase_1"/>
</dbReference>